<feature type="domain" description="HTH CENPB-type" evidence="5">
    <location>
        <begin position="73"/>
        <end position="148"/>
    </location>
</feature>
<dbReference type="GO" id="GO:0005634">
    <property type="term" value="C:nucleus"/>
    <property type="evidence" value="ECO:0007669"/>
    <property type="project" value="UniProtKB-SubCell"/>
</dbReference>
<reference evidence="7" key="1">
    <citation type="submission" date="2025-08" db="UniProtKB">
        <authorList>
            <consortium name="RefSeq"/>
        </authorList>
    </citation>
    <scope>IDENTIFICATION</scope>
</reference>
<feature type="compositionally biased region" description="Basic and acidic residues" evidence="4">
    <location>
        <begin position="484"/>
        <end position="501"/>
    </location>
</feature>
<dbReference type="Pfam" id="PF03184">
    <property type="entry name" value="DDE_1"/>
    <property type="match status" value="1"/>
</dbReference>
<evidence type="ECO:0000259" key="5">
    <source>
        <dbReference type="PROSITE" id="PS51253"/>
    </source>
</evidence>
<evidence type="ECO:0000256" key="2">
    <source>
        <dbReference type="ARBA" id="ARBA00023125"/>
    </source>
</evidence>
<evidence type="ECO:0000256" key="1">
    <source>
        <dbReference type="ARBA" id="ARBA00004123"/>
    </source>
</evidence>
<dbReference type="Pfam" id="PF03221">
    <property type="entry name" value="HTH_Tnp_Tc5"/>
    <property type="match status" value="1"/>
</dbReference>
<dbReference type="InterPro" id="IPR011011">
    <property type="entry name" value="Znf_FYVE_PHD"/>
</dbReference>
<dbReference type="KEGG" id="dqu:106741702"/>
<keyword evidence="6" id="KW-1185">Reference proteome</keyword>
<evidence type="ECO:0000256" key="4">
    <source>
        <dbReference type="SAM" id="MobiDB-lite"/>
    </source>
</evidence>
<dbReference type="SUPFAM" id="SSF57903">
    <property type="entry name" value="FYVE/PHD zinc finger"/>
    <property type="match status" value="1"/>
</dbReference>
<dbReference type="InterPro" id="IPR050863">
    <property type="entry name" value="CenT-Element_Derived"/>
</dbReference>
<dbReference type="RefSeq" id="XP_014469451.1">
    <property type="nucleotide sequence ID" value="XM_014613965.1"/>
</dbReference>
<evidence type="ECO:0000313" key="7">
    <source>
        <dbReference type="RefSeq" id="XP_014469451.1"/>
    </source>
</evidence>
<dbReference type="InterPro" id="IPR013083">
    <property type="entry name" value="Znf_RING/FYVE/PHD"/>
</dbReference>
<dbReference type="OrthoDB" id="8195605at2759"/>
<dbReference type="InterPro" id="IPR009057">
    <property type="entry name" value="Homeodomain-like_sf"/>
</dbReference>
<proteinExistence type="predicted"/>
<keyword evidence="2" id="KW-0238">DNA-binding</keyword>
<protein>
    <submittedName>
        <fullName evidence="7">Uncharacterized protein LOC106741702</fullName>
    </submittedName>
</protein>
<dbReference type="Pfam" id="PF05225">
    <property type="entry name" value="HTH_psq"/>
    <property type="match status" value="1"/>
</dbReference>
<dbReference type="SUPFAM" id="SSF46689">
    <property type="entry name" value="Homeodomain-like"/>
    <property type="match status" value="1"/>
</dbReference>
<dbReference type="PANTHER" id="PTHR19303">
    <property type="entry name" value="TRANSPOSON"/>
    <property type="match status" value="1"/>
</dbReference>
<evidence type="ECO:0000256" key="3">
    <source>
        <dbReference type="ARBA" id="ARBA00023242"/>
    </source>
</evidence>
<dbReference type="AlphaFoldDB" id="A0A6P3WTH5"/>
<dbReference type="InterPro" id="IPR006600">
    <property type="entry name" value="HTH_CenpB_DNA-bd_dom"/>
</dbReference>
<feature type="region of interest" description="Disordered" evidence="4">
    <location>
        <begin position="484"/>
        <end position="534"/>
    </location>
</feature>
<dbReference type="GeneID" id="106741702"/>
<dbReference type="PROSITE" id="PS51253">
    <property type="entry name" value="HTH_CENPB"/>
    <property type="match status" value="1"/>
</dbReference>
<sequence>MVAKKKLEDSFLHNKRRVKIRQWDSSNMAKAIAAVRKHEMGWLKASKTFQVPQKTLRRLADEKYGTPEEAATCKLGRPPVFSPELEKELLRYCLTMETTFHGLTRKNLRRLALQLAIKNNIKHPFNDIMAGKSWLRSFLKRHPELCGQTISYSKPIETSFAKKEGFTKNIVDNFFNLLDATFNEYNYPPDRIYSVDEIGLRIIQSKVPQVIGIKGKRQIDVVSSAERRSLTTIICSMNATGHFVPPMVIFPGKTMSHLLMRGAPAGSIGVAHPSGWVQTNLFTQWFEHFISKTKPTKEDPVLLLLDGHFNHTKNLKLIDLARENFIKIISFPPYTTHMLQPLEKTFMEALKTYYSEEIGLWMHSAGKPATGLYPLNRGVFSDCDFIAAQADAGVQDVSSISDNVSLPATPLIGIASLVPVPSVEPQSTTAIPSVGLQLSTSGGTNAFDIASVLEKRRKISTGRTAESNIITTLSYKAELIATTEKKEEREGRRGRGIKYELKQPAGSKGQSNKVKARPVKKLNSEKTDDDSSSVEDLVSSLSASDDAACIFCDQFHSQDNKRLEKWVQCLSCEEWAHTECAGADRDIYICYYCQ</sequence>
<dbReference type="Proteomes" id="UP000515204">
    <property type="component" value="Unplaced"/>
</dbReference>
<dbReference type="Gene3D" id="1.10.10.60">
    <property type="entry name" value="Homeodomain-like"/>
    <property type="match status" value="1"/>
</dbReference>
<dbReference type="GO" id="GO:0003677">
    <property type="term" value="F:DNA binding"/>
    <property type="evidence" value="ECO:0007669"/>
    <property type="project" value="UniProtKB-KW"/>
</dbReference>
<keyword evidence="3" id="KW-0539">Nucleus</keyword>
<accession>A0A6P3WTH5</accession>
<comment type="subcellular location">
    <subcellularLocation>
        <location evidence="1">Nucleus</location>
    </subcellularLocation>
</comment>
<dbReference type="InterPro" id="IPR007889">
    <property type="entry name" value="HTH_Psq"/>
</dbReference>
<evidence type="ECO:0000313" key="6">
    <source>
        <dbReference type="Proteomes" id="UP000515204"/>
    </source>
</evidence>
<organism evidence="6 7">
    <name type="scientific">Dinoponera quadriceps</name>
    <name type="common">South American ant</name>
    <dbReference type="NCBI Taxonomy" id="609295"/>
    <lineage>
        <taxon>Eukaryota</taxon>
        <taxon>Metazoa</taxon>
        <taxon>Ecdysozoa</taxon>
        <taxon>Arthropoda</taxon>
        <taxon>Hexapoda</taxon>
        <taxon>Insecta</taxon>
        <taxon>Pterygota</taxon>
        <taxon>Neoptera</taxon>
        <taxon>Endopterygota</taxon>
        <taxon>Hymenoptera</taxon>
        <taxon>Apocrita</taxon>
        <taxon>Aculeata</taxon>
        <taxon>Formicoidea</taxon>
        <taxon>Formicidae</taxon>
        <taxon>Ponerinae</taxon>
        <taxon>Ponerini</taxon>
        <taxon>Dinoponera</taxon>
    </lineage>
</organism>
<gene>
    <name evidence="7" type="primary">LOC106741702</name>
</gene>
<dbReference type="InterPro" id="IPR004875">
    <property type="entry name" value="DDE_SF_endonuclease_dom"/>
</dbReference>
<name>A0A6P3WTH5_DINQU</name>
<dbReference type="PANTHER" id="PTHR19303:SF71">
    <property type="entry name" value="ZINC FINGER PHD-TYPE DOMAIN-CONTAINING PROTEIN"/>
    <property type="match status" value="1"/>
</dbReference>
<dbReference type="Gene3D" id="3.30.40.10">
    <property type="entry name" value="Zinc/RING finger domain, C3HC4 (zinc finger)"/>
    <property type="match status" value="1"/>
</dbReference>
<dbReference type="CDD" id="cd15517">
    <property type="entry name" value="PHD_TCF19_like"/>
    <property type="match status" value="1"/>
</dbReference>